<reference evidence="1" key="1">
    <citation type="submission" date="2022-02" db="EMBL/GenBank/DDBJ databases">
        <title>Plant Genome Project.</title>
        <authorList>
            <person name="Zhang R.-G."/>
        </authorList>
    </citation>
    <scope>NUCLEOTIDE SEQUENCE</scope>
    <source>
        <strain evidence="1">AT1</strain>
    </source>
</reference>
<evidence type="ECO:0000313" key="1">
    <source>
        <dbReference type="EMBL" id="KAI8558117.1"/>
    </source>
</evidence>
<dbReference type="Proteomes" id="UP001062846">
    <property type="component" value="Chromosome 4"/>
</dbReference>
<protein>
    <submittedName>
        <fullName evidence="1">Uncharacterized protein</fullName>
    </submittedName>
</protein>
<name>A0ACC0P025_RHOML</name>
<dbReference type="EMBL" id="CM046391">
    <property type="protein sequence ID" value="KAI8558117.1"/>
    <property type="molecule type" value="Genomic_DNA"/>
</dbReference>
<proteinExistence type="predicted"/>
<keyword evidence="2" id="KW-1185">Reference proteome</keyword>
<gene>
    <name evidence="1" type="ORF">RHMOL_Rhmol04G0064200</name>
</gene>
<evidence type="ECO:0000313" key="2">
    <source>
        <dbReference type="Proteomes" id="UP001062846"/>
    </source>
</evidence>
<accession>A0ACC0P025</accession>
<sequence>MAKRGVKRKSHFSPPPPLNRRAIAAAADTTISELPDDVNFDILVRMPDIKSVIRCKRVCKKWRNLILQPCFAKSQCSRGSLPLSLIFYSPPDVFTNPARFGILELDDDLDRLGCQNATITFRSGIYIPHELYKRRLIGACNGLVCLHVDEDIVECNPIFLQGATTFGPSKTAKTGT</sequence>
<comment type="caution">
    <text evidence="1">The sequence shown here is derived from an EMBL/GenBank/DDBJ whole genome shotgun (WGS) entry which is preliminary data.</text>
</comment>
<organism evidence="1 2">
    <name type="scientific">Rhododendron molle</name>
    <name type="common">Chinese azalea</name>
    <name type="synonym">Azalea mollis</name>
    <dbReference type="NCBI Taxonomy" id="49168"/>
    <lineage>
        <taxon>Eukaryota</taxon>
        <taxon>Viridiplantae</taxon>
        <taxon>Streptophyta</taxon>
        <taxon>Embryophyta</taxon>
        <taxon>Tracheophyta</taxon>
        <taxon>Spermatophyta</taxon>
        <taxon>Magnoliopsida</taxon>
        <taxon>eudicotyledons</taxon>
        <taxon>Gunneridae</taxon>
        <taxon>Pentapetalae</taxon>
        <taxon>asterids</taxon>
        <taxon>Ericales</taxon>
        <taxon>Ericaceae</taxon>
        <taxon>Ericoideae</taxon>
        <taxon>Rhodoreae</taxon>
        <taxon>Rhododendron</taxon>
    </lineage>
</organism>